<reference evidence="2" key="1">
    <citation type="journal article" date="2023" name="G3 (Bethesda)">
        <title>A reference genome for the long-term kleptoplast-retaining sea slug Elysia crispata morphotype clarki.</title>
        <authorList>
            <person name="Eastman K.E."/>
            <person name="Pendleton A.L."/>
            <person name="Shaikh M.A."/>
            <person name="Suttiyut T."/>
            <person name="Ogas R."/>
            <person name="Tomko P."/>
            <person name="Gavelis G."/>
            <person name="Widhalm J.R."/>
            <person name="Wisecaver J.H."/>
        </authorList>
    </citation>
    <scope>NUCLEOTIDE SEQUENCE</scope>
    <source>
        <strain evidence="2">ECLA1</strain>
    </source>
</reference>
<feature type="region of interest" description="Disordered" evidence="1">
    <location>
        <begin position="43"/>
        <end position="65"/>
    </location>
</feature>
<protein>
    <submittedName>
        <fullName evidence="2">Uncharacterized protein</fullName>
    </submittedName>
</protein>
<evidence type="ECO:0000313" key="2">
    <source>
        <dbReference type="EMBL" id="KAK3796358.1"/>
    </source>
</evidence>
<evidence type="ECO:0000313" key="3">
    <source>
        <dbReference type="Proteomes" id="UP001283361"/>
    </source>
</evidence>
<evidence type="ECO:0000256" key="1">
    <source>
        <dbReference type="SAM" id="MobiDB-lite"/>
    </source>
</evidence>
<dbReference type="EMBL" id="JAWDGP010000883">
    <property type="protein sequence ID" value="KAK3796358.1"/>
    <property type="molecule type" value="Genomic_DNA"/>
</dbReference>
<keyword evidence="3" id="KW-1185">Reference proteome</keyword>
<organism evidence="2 3">
    <name type="scientific">Elysia crispata</name>
    <name type="common">lettuce slug</name>
    <dbReference type="NCBI Taxonomy" id="231223"/>
    <lineage>
        <taxon>Eukaryota</taxon>
        <taxon>Metazoa</taxon>
        <taxon>Spiralia</taxon>
        <taxon>Lophotrochozoa</taxon>
        <taxon>Mollusca</taxon>
        <taxon>Gastropoda</taxon>
        <taxon>Heterobranchia</taxon>
        <taxon>Euthyneura</taxon>
        <taxon>Panpulmonata</taxon>
        <taxon>Sacoglossa</taxon>
        <taxon>Placobranchoidea</taxon>
        <taxon>Plakobranchidae</taxon>
        <taxon>Elysia</taxon>
    </lineage>
</organism>
<dbReference type="Proteomes" id="UP001283361">
    <property type="component" value="Unassembled WGS sequence"/>
</dbReference>
<name>A0AAE1AYC0_9GAST</name>
<accession>A0AAE1AYC0</accession>
<dbReference type="AlphaFoldDB" id="A0AAE1AYC0"/>
<proteinExistence type="predicted"/>
<comment type="caution">
    <text evidence="2">The sequence shown here is derived from an EMBL/GenBank/DDBJ whole genome shotgun (WGS) entry which is preliminary data.</text>
</comment>
<sequence length="84" mass="8828">MRSSAGTVAPSCGVAAAHLADLRPSLDTSGHLRTRVSPLEALTGGKACGHSADRGQPRTRQLPVATLNAARLDYDRVTSHRPLE</sequence>
<gene>
    <name evidence="2" type="ORF">RRG08_026615</name>
</gene>